<organism evidence="4">
    <name type="scientific">uncultured Sphingomonadaceae bacterium</name>
    <dbReference type="NCBI Taxonomy" id="169976"/>
    <lineage>
        <taxon>Bacteria</taxon>
        <taxon>Pseudomonadati</taxon>
        <taxon>Pseudomonadota</taxon>
        <taxon>Alphaproteobacteria</taxon>
        <taxon>Sphingomonadales</taxon>
        <taxon>Sphingomonadaceae</taxon>
        <taxon>environmental samples</taxon>
    </lineage>
</organism>
<evidence type="ECO:0000259" key="3">
    <source>
        <dbReference type="Pfam" id="PF05170"/>
    </source>
</evidence>
<feature type="domain" description="AsmA" evidence="3">
    <location>
        <begin position="50"/>
        <end position="187"/>
    </location>
</feature>
<keyword evidence="2" id="KW-0472">Membrane</keyword>
<dbReference type="InterPro" id="IPR052894">
    <property type="entry name" value="AsmA-related"/>
</dbReference>
<evidence type="ECO:0000313" key="4">
    <source>
        <dbReference type="EMBL" id="CAA9511345.1"/>
    </source>
</evidence>
<dbReference type="PANTHER" id="PTHR30441:SF4">
    <property type="entry name" value="PROTEIN ASMA"/>
    <property type="match status" value="1"/>
</dbReference>
<gene>
    <name evidence="4" type="ORF">AVDCRST_MAG91-1653</name>
</gene>
<feature type="transmembrane region" description="Helical" evidence="2">
    <location>
        <begin position="50"/>
        <end position="73"/>
    </location>
</feature>
<dbReference type="GO" id="GO:0005886">
    <property type="term" value="C:plasma membrane"/>
    <property type="evidence" value="ECO:0007669"/>
    <property type="project" value="TreeGrafter"/>
</dbReference>
<feature type="compositionally biased region" description="Basic and acidic residues" evidence="1">
    <location>
        <begin position="694"/>
        <end position="716"/>
    </location>
</feature>
<dbReference type="Pfam" id="PF05170">
    <property type="entry name" value="AsmA"/>
    <property type="match status" value="2"/>
</dbReference>
<keyword evidence="2" id="KW-1133">Transmembrane helix</keyword>
<keyword evidence="2" id="KW-0812">Transmembrane</keyword>
<dbReference type="InterPro" id="IPR007844">
    <property type="entry name" value="AsmA"/>
</dbReference>
<name>A0A6J4T1C9_9SPHN</name>
<reference evidence="4" key="1">
    <citation type="submission" date="2020-02" db="EMBL/GenBank/DDBJ databases">
        <authorList>
            <person name="Meier V. D."/>
        </authorList>
    </citation>
    <scope>NUCLEOTIDE SEQUENCE</scope>
    <source>
        <strain evidence="4">AVDCRST_MAG91</strain>
    </source>
</reference>
<evidence type="ECO:0000256" key="2">
    <source>
        <dbReference type="SAM" id="Phobius"/>
    </source>
</evidence>
<feature type="domain" description="AsmA" evidence="3">
    <location>
        <begin position="298"/>
        <end position="539"/>
    </location>
</feature>
<dbReference type="AlphaFoldDB" id="A0A6J4T1C9"/>
<dbReference type="GO" id="GO:0090313">
    <property type="term" value="P:regulation of protein targeting to membrane"/>
    <property type="evidence" value="ECO:0007669"/>
    <property type="project" value="TreeGrafter"/>
</dbReference>
<accession>A0A6J4T1C9</accession>
<dbReference type="EMBL" id="CADCVX010000319">
    <property type="protein sequence ID" value="CAA9511345.1"/>
    <property type="molecule type" value="Genomic_DNA"/>
</dbReference>
<protein>
    <submittedName>
        <fullName evidence="4">Exported protein</fullName>
    </submittedName>
</protein>
<dbReference type="PANTHER" id="PTHR30441">
    <property type="entry name" value="DUF748 DOMAIN-CONTAINING PROTEIN"/>
    <property type="match status" value="1"/>
</dbReference>
<sequence length="728" mass="79401">MPIRGSGPKRKMQAGTGQKLICFSIMYETTVERTPGHKPLLRGQGGSNLLAVPLSIFATVVGLVVLAWAVLFITKGRFLKPYFESYMSRQAMRDVNVAGDFQLYFNPIDIKFYAEGLTIANPGWATRRYFFESRRIDTNISTFPLIFGNRRVNWLDLVDGNLDLEWDASGTRNTWTLGDPNRRGEPFEMPLIRRASIVGSDIRYRAPQLQFVADVKVETVRARDTAFENDIRFSGGGSMREKPFTLSGSLMSPNQTVRGGRNKLALHAEGAGNAIDISGTLRGATEVDGALLKLRARGPNMASLFEFLGVVTPDTRRYAFLSNLTKNDDRWRFTALKGRFGDSDFAGTMTISMPSKRLLIDADIKSRVLDIVDAGPWMGYDPERLDRLGAGGAIANEGGRPRVLPDAQLNVSGLKAFDARVNYSATRIRMEKAPISNLSLRLDLERSLLKLSPLTFDIAKGHLASDIIINARRRPVYTSYDVRLSPTPMGILLARFGAEQSGTTGQIKARVQLAGVGDSVRESLGSSNGRIAFIMPAGTFWTRNVQLSELDIGTFAQKMFEGKLKEPIQINCGLIAFTVRNGIAAADPILIDTRKNVIAGRGGFSFKTEALSLGIEADSKTFSAFSGQSPIAVEGYFAAPRVDPISGELLTRAGVGLGLAMLVSPLAAVVAFVDPGDADAVRCGPVLAGARSSAQREKDGDRVKDIGDGKTANPDKPKKKRKKFLGIF</sequence>
<evidence type="ECO:0000256" key="1">
    <source>
        <dbReference type="SAM" id="MobiDB-lite"/>
    </source>
</evidence>
<feature type="compositionally biased region" description="Basic residues" evidence="1">
    <location>
        <begin position="717"/>
        <end position="728"/>
    </location>
</feature>
<feature type="region of interest" description="Disordered" evidence="1">
    <location>
        <begin position="690"/>
        <end position="728"/>
    </location>
</feature>
<proteinExistence type="predicted"/>